<dbReference type="SUPFAM" id="SSF53597">
    <property type="entry name" value="Dihydrofolate reductase-like"/>
    <property type="match status" value="1"/>
</dbReference>
<dbReference type="PANTHER" id="PTHR38011">
    <property type="entry name" value="DIHYDROFOLATE REDUCTASE FAMILY PROTEIN (AFU_ORTHOLOGUE AFUA_8G06820)"/>
    <property type="match status" value="1"/>
</dbReference>
<keyword evidence="3" id="KW-1185">Reference proteome</keyword>
<reference evidence="2 3" key="1">
    <citation type="journal article" date="2024" name="Chem. Sci.">
        <title>Discovery of megapolipeptins by genome mining of a Burkholderiales bacteria collection.</title>
        <authorList>
            <person name="Paulo B.S."/>
            <person name="Recchia M.J.J."/>
            <person name="Lee S."/>
            <person name="Fergusson C.H."/>
            <person name="Romanowski S.B."/>
            <person name="Hernandez A."/>
            <person name="Krull N."/>
            <person name="Liu D.Y."/>
            <person name="Cavanagh H."/>
            <person name="Bos A."/>
            <person name="Gray C.A."/>
            <person name="Murphy B.T."/>
            <person name="Linington R.G."/>
            <person name="Eustaquio A.S."/>
        </authorList>
    </citation>
    <scope>NUCLEOTIDE SEQUENCE [LARGE SCALE GENOMIC DNA]</scope>
    <source>
        <strain evidence="2 3">RL16-012-BIC-B</strain>
    </source>
</reference>
<dbReference type="Gene3D" id="3.40.430.10">
    <property type="entry name" value="Dihydrofolate Reductase, subunit A"/>
    <property type="match status" value="1"/>
</dbReference>
<evidence type="ECO:0000313" key="3">
    <source>
        <dbReference type="Proteomes" id="UP001629249"/>
    </source>
</evidence>
<feature type="domain" description="Bacterial bifunctional deaminase-reductase C-terminal" evidence="1">
    <location>
        <begin position="3"/>
        <end position="173"/>
    </location>
</feature>
<dbReference type="RefSeq" id="WP_153138962.1">
    <property type="nucleotide sequence ID" value="NZ_JAQQFH010000007.1"/>
</dbReference>
<dbReference type="PANTHER" id="PTHR38011:SF2">
    <property type="entry name" value="BIFUNCTIONAL DEAMINASE-REDUCTASE DOMAIN PROTEIN"/>
    <property type="match status" value="1"/>
</dbReference>
<name>A0ABW8ZL99_9BURK</name>
<evidence type="ECO:0000259" key="1">
    <source>
        <dbReference type="Pfam" id="PF01872"/>
    </source>
</evidence>
<gene>
    <name evidence="2" type="ORF">PQR66_13330</name>
</gene>
<dbReference type="InterPro" id="IPR024072">
    <property type="entry name" value="DHFR-like_dom_sf"/>
</dbReference>
<proteinExistence type="predicted"/>
<comment type="caution">
    <text evidence="2">The sequence shown here is derived from an EMBL/GenBank/DDBJ whole genome shotgun (WGS) entry which is preliminary data.</text>
</comment>
<evidence type="ECO:0000313" key="2">
    <source>
        <dbReference type="EMBL" id="MFL9884019.1"/>
    </source>
</evidence>
<dbReference type="EMBL" id="JAQQFN010000009">
    <property type="protein sequence ID" value="MFL9884019.1"/>
    <property type="molecule type" value="Genomic_DNA"/>
</dbReference>
<dbReference type="Proteomes" id="UP001629249">
    <property type="component" value="Unassembled WGS sequence"/>
</dbReference>
<organism evidence="2 3">
    <name type="scientific">Paraburkholderia agricolaris</name>
    <dbReference type="NCBI Taxonomy" id="2152888"/>
    <lineage>
        <taxon>Bacteria</taxon>
        <taxon>Pseudomonadati</taxon>
        <taxon>Pseudomonadota</taxon>
        <taxon>Betaproteobacteria</taxon>
        <taxon>Burkholderiales</taxon>
        <taxon>Burkholderiaceae</taxon>
        <taxon>Paraburkholderia</taxon>
    </lineage>
</organism>
<protein>
    <submittedName>
        <fullName evidence="2">Dihydrofolate reductase family protein</fullName>
    </submittedName>
</protein>
<dbReference type="InterPro" id="IPR002734">
    <property type="entry name" value="RibDG_C"/>
</dbReference>
<dbReference type="InterPro" id="IPR050765">
    <property type="entry name" value="Riboflavin_Biosynth_HTPR"/>
</dbReference>
<accession>A0ABW8ZL99</accession>
<sequence>MRTLRVFESISIDGFFTGVGDDMSWAHAGSQDAEFADWVSGNAGSGGELLFGRKTYQMMEAFWPTPIAAQQMPLVAKGMNAARKYVASKTITPTWNNTTLLTGDLVEAIRSLKAGDGPDITVLGSGSVAAQLVAADLVDQFQFVILPIALGAGRSVFPKRCELRLVGERVFRNGNVVVTYAAR</sequence>
<dbReference type="Pfam" id="PF01872">
    <property type="entry name" value="RibD_C"/>
    <property type="match status" value="1"/>
</dbReference>